<proteinExistence type="predicted"/>
<dbReference type="InterPro" id="IPR001206">
    <property type="entry name" value="Diacylglycerol_kinase_cat_dom"/>
</dbReference>
<protein>
    <recommendedName>
        <fullName evidence="1">DAGKc domain-containing protein</fullName>
    </recommendedName>
</protein>
<dbReference type="SUPFAM" id="SSF111331">
    <property type="entry name" value="NAD kinase/diacylglycerol kinase-like"/>
    <property type="match status" value="1"/>
</dbReference>
<reference evidence="3" key="1">
    <citation type="journal article" date="2019" name="Int. J. Syst. Evol. Microbiol.">
        <title>The Global Catalogue of Microorganisms (GCM) 10K type strain sequencing project: providing services to taxonomists for standard genome sequencing and annotation.</title>
        <authorList>
            <consortium name="The Broad Institute Genomics Platform"/>
            <consortium name="The Broad Institute Genome Sequencing Center for Infectious Disease"/>
            <person name="Wu L."/>
            <person name="Ma J."/>
        </authorList>
    </citation>
    <scope>NUCLEOTIDE SEQUENCE [LARGE SCALE GENOMIC DNA]</scope>
    <source>
        <strain evidence="3">JCM 14718</strain>
    </source>
</reference>
<accession>A0ABP4SR12</accession>
<dbReference type="PROSITE" id="PS50146">
    <property type="entry name" value="DAGK"/>
    <property type="match status" value="1"/>
</dbReference>
<name>A0ABP4SR12_9ACTN</name>
<gene>
    <name evidence="2" type="ORF">GCM10009765_26500</name>
</gene>
<dbReference type="Proteomes" id="UP001500618">
    <property type="component" value="Unassembled WGS sequence"/>
</dbReference>
<dbReference type="Gene3D" id="3.40.50.10330">
    <property type="entry name" value="Probable inorganic polyphosphate/atp-NAD kinase, domain 1"/>
    <property type="match status" value="1"/>
</dbReference>
<keyword evidence="3" id="KW-1185">Reference proteome</keyword>
<evidence type="ECO:0000313" key="3">
    <source>
        <dbReference type="Proteomes" id="UP001500618"/>
    </source>
</evidence>
<feature type="domain" description="DAGKc" evidence="1">
    <location>
        <begin position="1"/>
        <end position="141"/>
    </location>
</feature>
<evidence type="ECO:0000313" key="2">
    <source>
        <dbReference type="EMBL" id="GAA1675891.1"/>
    </source>
</evidence>
<sequence>MIVAPGAGNGTRVPVLRCADALRPAEVTVREVDSPAEANQALAEAADGGHRLVVAGGDDEIRAILRQLVRRVLPKGGDRTGLRDDRTIPDLPALGLLPLDASADDDLCAVLGLPRQPEAVAAAVRAGTSRRLDLLRHDGGSVTMHAALLGGRSENGLPAPWTASVTVDDTVLCAPDELLLAVGVTNAGRLDALPGLALTTQADPTDGALDVAVAVPVRHGRWPRKPRTEVEVRRLRGRAVAITPVRLPGAEAEQNGSDLRIPTIDDGAASTVNRKRTWWVEPGAWAVYTG</sequence>
<dbReference type="InterPro" id="IPR016064">
    <property type="entry name" value="NAD/diacylglycerol_kinase_sf"/>
</dbReference>
<dbReference type="InterPro" id="IPR017438">
    <property type="entry name" value="ATP-NAD_kinase_N"/>
</dbReference>
<dbReference type="Pfam" id="PF00781">
    <property type="entry name" value="DAGK_cat"/>
    <property type="match status" value="1"/>
</dbReference>
<evidence type="ECO:0000259" key="1">
    <source>
        <dbReference type="PROSITE" id="PS50146"/>
    </source>
</evidence>
<dbReference type="EMBL" id="BAAANY010000009">
    <property type="protein sequence ID" value="GAA1675891.1"/>
    <property type="molecule type" value="Genomic_DNA"/>
</dbReference>
<organism evidence="2 3">
    <name type="scientific">Fodinicola feengrottensis</name>
    <dbReference type="NCBI Taxonomy" id="435914"/>
    <lineage>
        <taxon>Bacteria</taxon>
        <taxon>Bacillati</taxon>
        <taxon>Actinomycetota</taxon>
        <taxon>Actinomycetes</taxon>
        <taxon>Mycobacteriales</taxon>
        <taxon>Fodinicola</taxon>
    </lineage>
</organism>
<comment type="caution">
    <text evidence="2">The sequence shown here is derived from an EMBL/GenBank/DDBJ whole genome shotgun (WGS) entry which is preliminary data.</text>
</comment>